<accession>A0ABN2Q1A3</accession>
<dbReference type="EMBL" id="BAAANN010000002">
    <property type="protein sequence ID" value="GAA1940708.1"/>
    <property type="molecule type" value="Genomic_DNA"/>
</dbReference>
<dbReference type="RefSeq" id="WP_344412875.1">
    <property type="nucleotide sequence ID" value="NZ_BAAANN010000002.1"/>
</dbReference>
<dbReference type="InterPro" id="IPR001638">
    <property type="entry name" value="Solute-binding_3/MltF_N"/>
</dbReference>
<dbReference type="InterPro" id="IPR051455">
    <property type="entry name" value="Bact_solute-bind_prot3"/>
</dbReference>
<organism evidence="6 7">
    <name type="scientific">Amycolatopsis minnesotensis</name>
    <dbReference type="NCBI Taxonomy" id="337894"/>
    <lineage>
        <taxon>Bacteria</taxon>
        <taxon>Bacillati</taxon>
        <taxon>Actinomycetota</taxon>
        <taxon>Actinomycetes</taxon>
        <taxon>Pseudonocardiales</taxon>
        <taxon>Pseudonocardiaceae</taxon>
        <taxon>Amycolatopsis</taxon>
    </lineage>
</organism>
<proteinExistence type="inferred from homology"/>
<evidence type="ECO:0000313" key="7">
    <source>
        <dbReference type="Proteomes" id="UP001501116"/>
    </source>
</evidence>
<protein>
    <submittedName>
        <fullName evidence="6">Glutamate ABC transporter substrate-binding protein</fullName>
    </submittedName>
</protein>
<keyword evidence="7" id="KW-1185">Reference proteome</keyword>
<feature type="chain" id="PRO_5047514565" evidence="4">
    <location>
        <begin position="26"/>
        <end position="313"/>
    </location>
</feature>
<feature type="signal peptide" evidence="4">
    <location>
        <begin position="1"/>
        <end position="25"/>
    </location>
</feature>
<dbReference type="SUPFAM" id="SSF53850">
    <property type="entry name" value="Periplasmic binding protein-like II"/>
    <property type="match status" value="1"/>
</dbReference>
<evidence type="ECO:0000256" key="3">
    <source>
        <dbReference type="ARBA" id="ARBA00022729"/>
    </source>
</evidence>
<evidence type="ECO:0000313" key="6">
    <source>
        <dbReference type="EMBL" id="GAA1940708.1"/>
    </source>
</evidence>
<name>A0ABN2Q1A3_9PSEU</name>
<comment type="similarity">
    <text evidence="1">Belongs to the bacterial solute-binding protein 3 family.</text>
</comment>
<dbReference type="PANTHER" id="PTHR30085:SF6">
    <property type="entry name" value="ABC TRANSPORTER GLUTAMINE-BINDING PROTEIN GLNH"/>
    <property type="match status" value="1"/>
</dbReference>
<dbReference type="Gene3D" id="3.40.190.10">
    <property type="entry name" value="Periplasmic binding protein-like II"/>
    <property type="match status" value="2"/>
</dbReference>
<dbReference type="Proteomes" id="UP001501116">
    <property type="component" value="Unassembled WGS sequence"/>
</dbReference>
<dbReference type="Pfam" id="PF00497">
    <property type="entry name" value="SBP_bac_3"/>
    <property type="match status" value="1"/>
</dbReference>
<sequence length="313" mass="32799">MSLASSTRRRIAALGAVLTIGAVSACSGGDNAVPGGTGQQQQVAQSLIDRAPVASDAELASSPTAQAIKKRGELVVGSVLDTPLLSQQNPTTGEAEGFDALTSKMLAKYIIGDPNRKIVNGTPQTREALLINGTVDTVFMAYGIKPERAAKVGFAGPYFNSGTAIATLKSNNDITKASDLNGKKVLILSGSSAAEELKTVAPHTASIQQFQNTQEAVQALEQGRGDAFASDVVALAGAAYTDDKIKVADSRVFVPEAEGIGIKHGDDTFKKFINDWLKKIQDTKLWQEAYKETFGKALPTVPEPPKIGSVPGT</sequence>
<feature type="domain" description="Solute-binding protein family 3/N-terminal" evidence="5">
    <location>
        <begin position="73"/>
        <end position="297"/>
    </location>
</feature>
<reference evidence="6 7" key="1">
    <citation type="journal article" date="2019" name="Int. J. Syst. Evol. Microbiol.">
        <title>The Global Catalogue of Microorganisms (GCM) 10K type strain sequencing project: providing services to taxonomists for standard genome sequencing and annotation.</title>
        <authorList>
            <consortium name="The Broad Institute Genomics Platform"/>
            <consortium name="The Broad Institute Genome Sequencing Center for Infectious Disease"/>
            <person name="Wu L."/>
            <person name="Ma J."/>
        </authorList>
    </citation>
    <scope>NUCLEOTIDE SEQUENCE [LARGE SCALE GENOMIC DNA]</scope>
    <source>
        <strain evidence="6 7">JCM 14545</strain>
    </source>
</reference>
<dbReference type="SMART" id="SM00062">
    <property type="entry name" value="PBPb"/>
    <property type="match status" value="1"/>
</dbReference>
<evidence type="ECO:0000256" key="4">
    <source>
        <dbReference type="SAM" id="SignalP"/>
    </source>
</evidence>
<keyword evidence="3 4" id="KW-0732">Signal</keyword>
<evidence type="ECO:0000256" key="1">
    <source>
        <dbReference type="ARBA" id="ARBA00010333"/>
    </source>
</evidence>
<gene>
    <name evidence="6" type="ORF">GCM10009754_04970</name>
</gene>
<evidence type="ECO:0000256" key="2">
    <source>
        <dbReference type="ARBA" id="ARBA00022448"/>
    </source>
</evidence>
<comment type="caution">
    <text evidence="6">The sequence shown here is derived from an EMBL/GenBank/DDBJ whole genome shotgun (WGS) entry which is preliminary data.</text>
</comment>
<evidence type="ECO:0000259" key="5">
    <source>
        <dbReference type="SMART" id="SM00062"/>
    </source>
</evidence>
<dbReference type="PANTHER" id="PTHR30085">
    <property type="entry name" value="AMINO ACID ABC TRANSPORTER PERMEASE"/>
    <property type="match status" value="1"/>
</dbReference>
<keyword evidence="2" id="KW-0813">Transport</keyword>